<proteinExistence type="predicted"/>
<sequence length="100" mass="11024">MRNDAIDVKVNKGLLAFWTEEECAVGGVVHEEVFGEDGGADGMAEEVEVFLELGMVFAVEFTQGFITTLQKVVEIEFTPKVAETIVQYFVAYLCVFIAGH</sequence>
<organism evidence="1">
    <name type="scientific">uncultured bacterium Lq_025_E06</name>
    <dbReference type="NCBI Taxonomy" id="1489290"/>
    <lineage>
        <taxon>Bacteria</taxon>
        <taxon>environmental samples</taxon>
    </lineage>
</organism>
<dbReference type="AlphaFoldDB" id="A0A0B4N1X5"/>
<name>A0A0B4N1X5_9BACT</name>
<accession>A0A0B4N1X5</accession>
<evidence type="ECO:0000313" key="1">
    <source>
        <dbReference type="EMBL" id="AIF26283.1"/>
    </source>
</evidence>
<dbReference type="EMBL" id="KJ631405">
    <property type="protein sequence ID" value="AIF26283.1"/>
    <property type="molecule type" value="Genomic_DNA"/>
</dbReference>
<reference evidence="1" key="1">
    <citation type="submission" date="2014-03" db="EMBL/GenBank/DDBJ databases">
        <title>A sequence of cellulolytic fosmid clone of goat rumen metagenome.</title>
        <authorList>
            <person name="Lee K.-T."/>
            <person name="Kim J.-Y."/>
            <person name="Kim Y.-J."/>
            <person name="Ahn J.-H."/>
            <person name="Park M.-N."/>
            <person name="Kim J.-H."/>
            <person name="Kim T.-H."/>
        </authorList>
    </citation>
    <scope>NUCLEOTIDE SEQUENCE</scope>
</reference>
<protein>
    <submittedName>
        <fullName evidence="1">Uncharacterized protein</fullName>
    </submittedName>
</protein>